<dbReference type="PROSITE" id="PS51387">
    <property type="entry name" value="FAD_PCMH"/>
    <property type="match status" value="1"/>
</dbReference>
<dbReference type="InterPro" id="IPR016171">
    <property type="entry name" value="Vanillyl_alc_oxidase_C-sub2"/>
</dbReference>
<dbReference type="Pfam" id="PF01565">
    <property type="entry name" value="FAD_binding_4"/>
    <property type="match status" value="1"/>
</dbReference>
<reference evidence="6" key="1">
    <citation type="submission" date="2021-04" db="EMBL/GenBank/DDBJ databases">
        <title>Devosia litorisediminis sp. nov., isolated from a sand dune.</title>
        <authorList>
            <person name="Park S."/>
            <person name="Yoon J.-H."/>
        </authorList>
    </citation>
    <scope>NUCLEOTIDE SEQUENCE</scope>
    <source>
        <strain evidence="6">BSSL-BM10</strain>
    </source>
</reference>
<dbReference type="FunFam" id="1.10.45.10:FF:000001">
    <property type="entry name" value="D-lactate dehydrogenase mitochondrial"/>
    <property type="match status" value="1"/>
</dbReference>
<comment type="cofactor">
    <cofactor evidence="1">
        <name>FAD</name>
        <dbReference type="ChEBI" id="CHEBI:57692"/>
    </cofactor>
</comment>
<dbReference type="Gene3D" id="3.30.70.2190">
    <property type="match status" value="1"/>
</dbReference>
<comment type="caution">
    <text evidence="6">The sequence shown here is derived from an EMBL/GenBank/DDBJ whole genome shotgun (WGS) entry which is preliminary data.</text>
</comment>
<dbReference type="InterPro" id="IPR016167">
    <property type="entry name" value="FAD-bd_PCMH_sub1"/>
</dbReference>
<dbReference type="Proteomes" id="UP000678281">
    <property type="component" value="Unassembled WGS sequence"/>
</dbReference>
<sequence length="471" mass="49655">MSVSAATIVDQLTALLGANAVIGEPGQMGIYLHEPRKRFHTGAAAVVMPSSIEQVQAIVRWANAAGVGIIAQGGNTGLVGAQVPLRGDEVIISMAKLDRIRAVDTAAGTMTAEAGVILENAHAAAEAQNTIFPLWLASQGSARIGGLLASNAGGVNVLAYGNARELTMGVEAVMADGQRYQGLNSLKKDNTGYDLRDLLVGSEGTLGIITAATLKLFPKPEDYETTIVNIAGPEAALPLFELLRARIGGRLNAFELVPHIGLEMQLKHGFLDSDPTAGASPWYALIEVARMQGGEAGSLMSAIETAFEQGLIDNAVFAESLADRTRMWSFREQMSEVQSKEGASIKHDVSVPIAAVPQLIAEGIAAGERVSPGIRAVPFGHMGDGNIHFNFSQPEGADPKAFMAEYDEKLHEAIYEIVLKLGGSVSAEHGIGQLKVDLLKQVKDPVALSLMRTIKTALDPKGILNPGKMLG</sequence>
<dbReference type="InterPro" id="IPR004113">
    <property type="entry name" value="FAD-bd_oxidored_4_C"/>
</dbReference>
<dbReference type="Gene3D" id="3.30.465.10">
    <property type="match status" value="1"/>
</dbReference>
<dbReference type="InterPro" id="IPR051264">
    <property type="entry name" value="FAD-oxidored/transferase_4"/>
</dbReference>
<dbReference type="GO" id="GO:0022904">
    <property type="term" value="P:respiratory electron transport chain"/>
    <property type="evidence" value="ECO:0007669"/>
    <property type="project" value="TreeGrafter"/>
</dbReference>
<feature type="domain" description="FAD-binding PCMH-type" evidence="5">
    <location>
        <begin position="39"/>
        <end position="219"/>
    </location>
</feature>
<dbReference type="AlphaFoldDB" id="A0A942IE68"/>
<dbReference type="SUPFAM" id="SSF55103">
    <property type="entry name" value="FAD-linked oxidases, C-terminal domain"/>
    <property type="match status" value="1"/>
</dbReference>
<dbReference type="Gene3D" id="1.10.45.10">
    <property type="entry name" value="Vanillyl-alcohol Oxidase, Chain A, domain 4"/>
    <property type="match status" value="1"/>
</dbReference>
<dbReference type="Gene3D" id="3.30.43.10">
    <property type="entry name" value="Uridine Diphospho-n-acetylenolpyruvylglucosamine Reductase, domain 2"/>
    <property type="match status" value="1"/>
</dbReference>
<dbReference type="Gene3D" id="3.30.70.2740">
    <property type="match status" value="1"/>
</dbReference>
<dbReference type="InterPro" id="IPR016166">
    <property type="entry name" value="FAD-bd_PCMH"/>
</dbReference>
<dbReference type="EMBL" id="JAGXTP010000001">
    <property type="protein sequence ID" value="MBS3849294.1"/>
    <property type="molecule type" value="Genomic_DNA"/>
</dbReference>
<dbReference type="PANTHER" id="PTHR43716:SF2">
    <property type="entry name" value="BLL6224 PROTEIN"/>
    <property type="match status" value="1"/>
</dbReference>
<gene>
    <name evidence="6" type="ORF">KD146_11365</name>
</gene>
<dbReference type="InterPro" id="IPR006094">
    <property type="entry name" value="Oxid_FAD_bind_N"/>
</dbReference>
<dbReference type="Pfam" id="PF02913">
    <property type="entry name" value="FAD-oxidase_C"/>
    <property type="match status" value="1"/>
</dbReference>
<keyword evidence="3" id="KW-0285">Flavoprotein</keyword>
<dbReference type="RefSeq" id="WP_212658779.1">
    <property type="nucleotide sequence ID" value="NZ_JAGXTP010000001.1"/>
</dbReference>
<evidence type="ECO:0000256" key="1">
    <source>
        <dbReference type="ARBA" id="ARBA00001974"/>
    </source>
</evidence>
<dbReference type="GO" id="GO:0071949">
    <property type="term" value="F:FAD binding"/>
    <property type="evidence" value="ECO:0007669"/>
    <property type="project" value="InterPro"/>
</dbReference>
<dbReference type="PANTHER" id="PTHR43716">
    <property type="entry name" value="D-2-HYDROXYGLUTARATE DEHYDROGENASE, MITOCHONDRIAL"/>
    <property type="match status" value="1"/>
</dbReference>
<proteinExistence type="inferred from homology"/>
<evidence type="ECO:0000256" key="4">
    <source>
        <dbReference type="ARBA" id="ARBA00022827"/>
    </source>
</evidence>
<name>A0A942IE68_9HYPH</name>
<evidence type="ECO:0000313" key="6">
    <source>
        <dbReference type="EMBL" id="MBS3849294.1"/>
    </source>
</evidence>
<evidence type="ECO:0000313" key="7">
    <source>
        <dbReference type="Proteomes" id="UP000678281"/>
    </source>
</evidence>
<accession>A0A942IE68</accession>
<evidence type="ECO:0000259" key="5">
    <source>
        <dbReference type="PROSITE" id="PS51387"/>
    </source>
</evidence>
<dbReference type="GO" id="GO:0003824">
    <property type="term" value="F:catalytic activity"/>
    <property type="evidence" value="ECO:0007669"/>
    <property type="project" value="InterPro"/>
</dbReference>
<dbReference type="SUPFAM" id="SSF56176">
    <property type="entry name" value="FAD-binding/transporter-associated domain-like"/>
    <property type="match status" value="1"/>
</dbReference>
<dbReference type="InterPro" id="IPR036318">
    <property type="entry name" value="FAD-bd_PCMH-like_sf"/>
</dbReference>
<comment type="similarity">
    <text evidence="2">Belongs to the FAD-binding oxidoreductase/transferase type 4 family.</text>
</comment>
<keyword evidence="7" id="KW-1185">Reference proteome</keyword>
<organism evidence="6 7">
    <name type="scientific">Devosia litorisediminis</name>
    <dbReference type="NCBI Taxonomy" id="2829817"/>
    <lineage>
        <taxon>Bacteria</taxon>
        <taxon>Pseudomonadati</taxon>
        <taxon>Pseudomonadota</taxon>
        <taxon>Alphaproteobacteria</taxon>
        <taxon>Hyphomicrobiales</taxon>
        <taxon>Devosiaceae</taxon>
        <taxon>Devosia</taxon>
    </lineage>
</organism>
<protein>
    <submittedName>
        <fullName evidence="6">FAD-binding oxidoreductase</fullName>
    </submittedName>
</protein>
<evidence type="ECO:0000256" key="3">
    <source>
        <dbReference type="ARBA" id="ARBA00022630"/>
    </source>
</evidence>
<dbReference type="InterPro" id="IPR016169">
    <property type="entry name" value="FAD-bd_PCMH_sub2"/>
</dbReference>
<dbReference type="InterPro" id="IPR016164">
    <property type="entry name" value="FAD-linked_Oxase-like_C"/>
</dbReference>
<keyword evidence="4" id="KW-0274">FAD</keyword>
<evidence type="ECO:0000256" key="2">
    <source>
        <dbReference type="ARBA" id="ARBA00008000"/>
    </source>
</evidence>